<evidence type="ECO:0000256" key="6">
    <source>
        <dbReference type="ARBA" id="ARBA00022989"/>
    </source>
</evidence>
<accession>A0A1E7F6B3</accession>
<feature type="transmembrane region" description="Helical" evidence="8">
    <location>
        <begin position="544"/>
        <end position="565"/>
    </location>
</feature>
<name>A0A1E7F6B3_9STRA</name>
<dbReference type="KEGG" id="fcy:FRACYDRAFT_189569"/>
<sequence length="717" mass="79545">MTLERYILGCIAYILLICIVGGSVIEGETRSSSSSSGRNNGTSTVVPVLPSGLYWENLSVRDVKEKFLLRTFNGHVENGQVCGILGSSGAGKSTLLSSLGGTISSSSGLQVNGESFYYDKEKNTKESLKVQGGHVAWMQQNDNFFDMLTVLETLQLASFLELPRFSEKQRRRRVKSIMESLGLMKLKDRRIGDSTVNNGLSGGEKRRLSLALELVSVPKLFLADEPSSGLDSTMSEKVVSLIQKLVQQRNIPCILSLHQPRSSIFKMLDSLILLGPSGYVCYHGIASDAVSYFATLGYICPPQTNPAEFLLDLVSIDSEDDSQACEDELRISRLAVSFAESQKNSHSWSASMPLINLNPPSIKDMDIEMEKEDHVIEKINLKDLAINHSKRNEICRFRPIKRFGRLLLRSWRQNIRNNRVNTFRLLASGGNAYLFTKIFNSIKKGRFTARSVADRVALLSFSVINMRYVRVVEYNNFMMALMKTVSLFAKEKPIVQREQQRHQYSNFEYLLAKVIAEVPLDIGFAAIFTSTLKLLCGLRIEFKALTGVFTLMTVAGATLGFAIGACSPTGEIAMTAAIPIMVVFMTVGVINPAGVDKSDPPPMVVEALKQLSPIAFAIKALCLAEYRGMEFDMGIEFDDPMSGTKHKRANIFMRGKHMLKDLPKMGALALVKNGEHVLLELGLGEDNYKRNMKQLAILSFGNLFISWIGLKIQSTSK</sequence>
<dbReference type="GO" id="GO:0016020">
    <property type="term" value="C:membrane"/>
    <property type="evidence" value="ECO:0007669"/>
    <property type="project" value="UniProtKB-SubCell"/>
</dbReference>
<evidence type="ECO:0000313" key="11">
    <source>
        <dbReference type="Proteomes" id="UP000095751"/>
    </source>
</evidence>
<keyword evidence="2" id="KW-0813">Transport</keyword>
<dbReference type="InParanoid" id="A0A1E7F6B3"/>
<dbReference type="InterPro" id="IPR027417">
    <property type="entry name" value="P-loop_NTPase"/>
</dbReference>
<protein>
    <submittedName>
        <fullName evidence="10">p-loop containing nucleoside triphosphate hydrolase protein</fullName>
    </submittedName>
</protein>
<dbReference type="AlphaFoldDB" id="A0A1E7F6B3"/>
<keyword evidence="3 8" id="KW-0812">Transmembrane</keyword>
<dbReference type="InterPro" id="IPR003593">
    <property type="entry name" value="AAA+_ATPase"/>
</dbReference>
<dbReference type="InterPro" id="IPR013525">
    <property type="entry name" value="ABC2_TM"/>
</dbReference>
<keyword evidence="10" id="KW-0378">Hydrolase</keyword>
<proteinExistence type="predicted"/>
<dbReference type="GO" id="GO:0016887">
    <property type="term" value="F:ATP hydrolysis activity"/>
    <property type="evidence" value="ECO:0007669"/>
    <property type="project" value="InterPro"/>
</dbReference>
<keyword evidence="6 8" id="KW-1133">Transmembrane helix</keyword>
<dbReference type="PROSITE" id="PS00211">
    <property type="entry name" value="ABC_TRANSPORTER_1"/>
    <property type="match status" value="1"/>
</dbReference>
<comment type="subcellular location">
    <subcellularLocation>
        <location evidence="1">Membrane</location>
        <topology evidence="1">Multi-pass membrane protein</topology>
    </subcellularLocation>
</comment>
<evidence type="ECO:0000256" key="2">
    <source>
        <dbReference type="ARBA" id="ARBA00022448"/>
    </source>
</evidence>
<evidence type="ECO:0000313" key="10">
    <source>
        <dbReference type="EMBL" id="OEU13403.1"/>
    </source>
</evidence>
<evidence type="ECO:0000256" key="7">
    <source>
        <dbReference type="ARBA" id="ARBA00023136"/>
    </source>
</evidence>
<dbReference type="OrthoDB" id="66620at2759"/>
<keyword evidence="4" id="KW-0547">Nucleotide-binding</keyword>
<organism evidence="10 11">
    <name type="scientific">Fragilariopsis cylindrus CCMP1102</name>
    <dbReference type="NCBI Taxonomy" id="635003"/>
    <lineage>
        <taxon>Eukaryota</taxon>
        <taxon>Sar</taxon>
        <taxon>Stramenopiles</taxon>
        <taxon>Ochrophyta</taxon>
        <taxon>Bacillariophyta</taxon>
        <taxon>Bacillariophyceae</taxon>
        <taxon>Bacillariophycidae</taxon>
        <taxon>Bacillariales</taxon>
        <taxon>Bacillariaceae</taxon>
        <taxon>Fragilariopsis</taxon>
    </lineage>
</organism>
<dbReference type="Pfam" id="PF19055">
    <property type="entry name" value="ABC2_membrane_7"/>
    <property type="match status" value="1"/>
</dbReference>
<feature type="transmembrane region" description="Helical" evidence="8">
    <location>
        <begin position="6"/>
        <end position="25"/>
    </location>
</feature>
<dbReference type="PROSITE" id="PS50893">
    <property type="entry name" value="ABC_TRANSPORTER_2"/>
    <property type="match status" value="1"/>
</dbReference>
<evidence type="ECO:0000256" key="4">
    <source>
        <dbReference type="ARBA" id="ARBA00022741"/>
    </source>
</evidence>
<dbReference type="InterPro" id="IPR043926">
    <property type="entry name" value="ABCG_dom"/>
</dbReference>
<keyword evidence="5" id="KW-0067">ATP-binding</keyword>
<dbReference type="PANTHER" id="PTHR48041">
    <property type="entry name" value="ABC TRANSPORTER G FAMILY MEMBER 28"/>
    <property type="match status" value="1"/>
</dbReference>
<reference evidence="10 11" key="1">
    <citation type="submission" date="2016-09" db="EMBL/GenBank/DDBJ databases">
        <title>Extensive genetic diversity and differential bi-allelic expression allows diatom success in the polar Southern Ocean.</title>
        <authorList>
            <consortium name="DOE Joint Genome Institute"/>
            <person name="Mock T."/>
            <person name="Otillar R.P."/>
            <person name="Strauss J."/>
            <person name="Dupont C."/>
            <person name="Frickenhaus S."/>
            <person name="Maumus F."/>
            <person name="Mcmullan M."/>
            <person name="Sanges R."/>
            <person name="Schmutz J."/>
            <person name="Toseland A."/>
            <person name="Valas R."/>
            <person name="Veluchamy A."/>
            <person name="Ward B.J."/>
            <person name="Allen A."/>
            <person name="Barry K."/>
            <person name="Falciatore A."/>
            <person name="Ferrante M."/>
            <person name="Fortunato A.E."/>
            <person name="Gloeckner G."/>
            <person name="Gruber A."/>
            <person name="Hipkin R."/>
            <person name="Janech M."/>
            <person name="Kroth P."/>
            <person name="Leese F."/>
            <person name="Lindquist E."/>
            <person name="Lyon B.R."/>
            <person name="Martin J."/>
            <person name="Mayer C."/>
            <person name="Parker M."/>
            <person name="Quesneville H."/>
            <person name="Raymond J."/>
            <person name="Uhlig C."/>
            <person name="Valentin K.U."/>
            <person name="Worden A.Z."/>
            <person name="Armbrust E.V."/>
            <person name="Bowler C."/>
            <person name="Green B."/>
            <person name="Moulton V."/>
            <person name="Van Oosterhout C."/>
            <person name="Grigoriev I."/>
        </authorList>
    </citation>
    <scope>NUCLEOTIDE SEQUENCE [LARGE SCALE GENOMIC DNA]</scope>
    <source>
        <strain evidence="10 11">CCMP1102</strain>
    </source>
</reference>
<dbReference type="GO" id="GO:0140359">
    <property type="term" value="F:ABC-type transporter activity"/>
    <property type="evidence" value="ECO:0007669"/>
    <property type="project" value="InterPro"/>
</dbReference>
<dbReference type="PANTHER" id="PTHR48041:SF139">
    <property type="entry name" value="PROTEIN SCARLET"/>
    <property type="match status" value="1"/>
</dbReference>
<feature type="transmembrane region" description="Helical" evidence="8">
    <location>
        <begin position="572"/>
        <end position="590"/>
    </location>
</feature>
<dbReference type="Pfam" id="PF00005">
    <property type="entry name" value="ABC_tran"/>
    <property type="match status" value="1"/>
</dbReference>
<dbReference type="SUPFAM" id="SSF52540">
    <property type="entry name" value="P-loop containing nucleoside triphosphate hydrolases"/>
    <property type="match status" value="1"/>
</dbReference>
<feature type="domain" description="ABC transporter" evidence="9">
    <location>
        <begin position="53"/>
        <end position="302"/>
    </location>
</feature>
<evidence type="ECO:0000256" key="8">
    <source>
        <dbReference type="SAM" id="Phobius"/>
    </source>
</evidence>
<dbReference type="InterPro" id="IPR003439">
    <property type="entry name" value="ABC_transporter-like_ATP-bd"/>
</dbReference>
<dbReference type="EMBL" id="KV784361">
    <property type="protein sequence ID" value="OEU13403.1"/>
    <property type="molecule type" value="Genomic_DNA"/>
</dbReference>
<dbReference type="InterPro" id="IPR017871">
    <property type="entry name" value="ABC_transporter-like_CS"/>
</dbReference>
<keyword evidence="7 8" id="KW-0472">Membrane</keyword>
<dbReference type="GO" id="GO:0005524">
    <property type="term" value="F:ATP binding"/>
    <property type="evidence" value="ECO:0007669"/>
    <property type="project" value="UniProtKB-KW"/>
</dbReference>
<dbReference type="Gene3D" id="3.40.50.300">
    <property type="entry name" value="P-loop containing nucleotide triphosphate hydrolases"/>
    <property type="match status" value="1"/>
</dbReference>
<dbReference type="InterPro" id="IPR050352">
    <property type="entry name" value="ABCG_transporters"/>
</dbReference>
<gene>
    <name evidence="10" type="ORF">FRACYDRAFT_189569</name>
</gene>
<dbReference type="Pfam" id="PF01061">
    <property type="entry name" value="ABC2_membrane"/>
    <property type="match status" value="1"/>
</dbReference>
<keyword evidence="11" id="KW-1185">Reference proteome</keyword>
<dbReference type="Proteomes" id="UP000095751">
    <property type="component" value="Unassembled WGS sequence"/>
</dbReference>
<evidence type="ECO:0000256" key="1">
    <source>
        <dbReference type="ARBA" id="ARBA00004141"/>
    </source>
</evidence>
<evidence type="ECO:0000259" key="9">
    <source>
        <dbReference type="PROSITE" id="PS50893"/>
    </source>
</evidence>
<evidence type="ECO:0000256" key="5">
    <source>
        <dbReference type="ARBA" id="ARBA00022840"/>
    </source>
</evidence>
<evidence type="ECO:0000256" key="3">
    <source>
        <dbReference type="ARBA" id="ARBA00022692"/>
    </source>
</evidence>
<dbReference type="SMART" id="SM00382">
    <property type="entry name" value="AAA"/>
    <property type="match status" value="1"/>
</dbReference>